<comment type="caution">
    <text evidence="3">The sequence shown here is derived from an EMBL/GenBank/DDBJ whole genome shotgun (WGS) entry which is preliminary data.</text>
</comment>
<reference evidence="3" key="1">
    <citation type="journal article" date="2023" name="IScience">
        <title>Live-bearing cockroach genome reveals convergent evolutionary mechanisms linked to viviparity in insects and beyond.</title>
        <authorList>
            <person name="Fouks B."/>
            <person name="Harrison M.C."/>
            <person name="Mikhailova A.A."/>
            <person name="Marchal E."/>
            <person name="English S."/>
            <person name="Carruthers M."/>
            <person name="Jennings E.C."/>
            <person name="Chiamaka E.L."/>
            <person name="Frigard R.A."/>
            <person name="Pippel M."/>
            <person name="Attardo G.M."/>
            <person name="Benoit J.B."/>
            <person name="Bornberg-Bauer E."/>
            <person name="Tobe S.S."/>
        </authorList>
    </citation>
    <scope>NUCLEOTIDE SEQUENCE</scope>
    <source>
        <strain evidence="3">Stay&amp;Tobe</strain>
    </source>
</reference>
<dbReference type="SMART" id="SM00034">
    <property type="entry name" value="CLECT"/>
    <property type="match status" value="1"/>
</dbReference>
<accession>A0AAD8A1N1</accession>
<evidence type="ECO:0000259" key="2">
    <source>
        <dbReference type="PROSITE" id="PS50041"/>
    </source>
</evidence>
<feature type="domain" description="C-type lectin" evidence="2">
    <location>
        <begin position="110"/>
        <end position="229"/>
    </location>
</feature>
<feature type="chain" id="PRO_5042195667" description="C-type lectin domain-containing protein" evidence="1">
    <location>
        <begin position="17"/>
        <end position="232"/>
    </location>
</feature>
<evidence type="ECO:0000313" key="4">
    <source>
        <dbReference type="Proteomes" id="UP001233999"/>
    </source>
</evidence>
<dbReference type="PANTHER" id="PTHR22803">
    <property type="entry name" value="MANNOSE, PHOSPHOLIPASE, LECTIN RECEPTOR RELATED"/>
    <property type="match status" value="1"/>
</dbReference>
<dbReference type="InterPro" id="IPR016187">
    <property type="entry name" value="CTDL_fold"/>
</dbReference>
<dbReference type="EMBL" id="JASPKZ010004214">
    <property type="protein sequence ID" value="KAJ9590460.1"/>
    <property type="molecule type" value="Genomic_DNA"/>
</dbReference>
<dbReference type="Gene3D" id="3.10.100.10">
    <property type="entry name" value="Mannose-Binding Protein A, subunit A"/>
    <property type="match status" value="1"/>
</dbReference>
<keyword evidence="4" id="KW-1185">Reference proteome</keyword>
<dbReference type="InterPro" id="IPR050111">
    <property type="entry name" value="C-type_lectin/snaclec_domain"/>
</dbReference>
<dbReference type="AlphaFoldDB" id="A0AAD8A1N1"/>
<dbReference type="Pfam" id="PF00059">
    <property type="entry name" value="Lectin_C"/>
    <property type="match status" value="1"/>
</dbReference>
<feature type="signal peptide" evidence="1">
    <location>
        <begin position="1"/>
        <end position="16"/>
    </location>
</feature>
<proteinExistence type="predicted"/>
<evidence type="ECO:0000313" key="3">
    <source>
        <dbReference type="EMBL" id="KAJ9590460.1"/>
    </source>
</evidence>
<dbReference type="SUPFAM" id="SSF56436">
    <property type="entry name" value="C-type lectin-like"/>
    <property type="match status" value="1"/>
</dbReference>
<dbReference type="Proteomes" id="UP001233999">
    <property type="component" value="Unassembled WGS sequence"/>
</dbReference>
<protein>
    <recommendedName>
        <fullName evidence="2">C-type lectin domain-containing protein</fullName>
    </recommendedName>
</protein>
<evidence type="ECO:0000256" key="1">
    <source>
        <dbReference type="SAM" id="SignalP"/>
    </source>
</evidence>
<dbReference type="PROSITE" id="PS50041">
    <property type="entry name" value="C_TYPE_LECTIN_2"/>
    <property type="match status" value="1"/>
</dbReference>
<reference evidence="3" key="2">
    <citation type="submission" date="2023-05" db="EMBL/GenBank/DDBJ databases">
        <authorList>
            <person name="Fouks B."/>
        </authorList>
    </citation>
    <scope>NUCLEOTIDE SEQUENCE</scope>
    <source>
        <strain evidence="3">Stay&amp;Tobe</strain>
        <tissue evidence="3">Testes</tissue>
    </source>
</reference>
<sequence>MCWCLCFFILITGVYTTFQGHSHISNNLKFSIVSRRNSTGHWIAQVELKHGAESKEAGPWEVDVDQTTTKYGDFETIVIAAEIAAPPRGIATKLLEPPQDYKHLPSQGFYKFHRDQSTWLVARLKCEEEGTHLAIINSPREALAVTSLWVREPKLFNDWRDDWAFIGFHDLYDEGQYVTVFNQSLQDAGYATWFKGEPDGEMSQNCGLININSQLGTIFCSQKLPFICEYND</sequence>
<dbReference type="CDD" id="cd00037">
    <property type="entry name" value="CLECT"/>
    <property type="match status" value="1"/>
</dbReference>
<keyword evidence="1" id="KW-0732">Signal</keyword>
<gene>
    <name evidence="3" type="ORF">L9F63_016491</name>
</gene>
<dbReference type="InterPro" id="IPR016186">
    <property type="entry name" value="C-type_lectin-like/link_sf"/>
</dbReference>
<organism evidence="3 4">
    <name type="scientific">Diploptera punctata</name>
    <name type="common">Pacific beetle cockroach</name>
    <dbReference type="NCBI Taxonomy" id="6984"/>
    <lineage>
        <taxon>Eukaryota</taxon>
        <taxon>Metazoa</taxon>
        <taxon>Ecdysozoa</taxon>
        <taxon>Arthropoda</taxon>
        <taxon>Hexapoda</taxon>
        <taxon>Insecta</taxon>
        <taxon>Pterygota</taxon>
        <taxon>Neoptera</taxon>
        <taxon>Polyneoptera</taxon>
        <taxon>Dictyoptera</taxon>
        <taxon>Blattodea</taxon>
        <taxon>Blaberoidea</taxon>
        <taxon>Blaberidae</taxon>
        <taxon>Diplopterinae</taxon>
        <taxon>Diploptera</taxon>
    </lineage>
</organism>
<name>A0AAD8A1N1_DIPPU</name>
<dbReference type="InterPro" id="IPR001304">
    <property type="entry name" value="C-type_lectin-like"/>
</dbReference>